<feature type="region of interest" description="Disordered" evidence="1">
    <location>
        <begin position="25"/>
        <end position="159"/>
    </location>
</feature>
<evidence type="ECO:0000313" key="2">
    <source>
        <dbReference type="EMBL" id="RNI31644.1"/>
    </source>
</evidence>
<sequence>MKSTIQILIIASLCCGVGCSKSKNEPAAGADTAKNTSLPVNTSSNSTAPVTSQPATVGQQTPAGTPVVTTGLNPAHGEPGHRCDIQVGAPLNSPPGVTVNPGVTPNSGATATPNARPSALPPAPVLPMGPPVTTAKGMNPPHGQPGHDCSIAVGAPLKK</sequence>
<feature type="compositionally biased region" description="Low complexity" evidence="1">
    <location>
        <begin position="94"/>
        <end position="106"/>
    </location>
</feature>
<comment type="caution">
    <text evidence="2">The sequence shown here is derived from an EMBL/GenBank/DDBJ whole genome shotgun (WGS) entry which is preliminary data.</text>
</comment>
<keyword evidence="3" id="KW-1185">Reference proteome</keyword>
<evidence type="ECO:0000313" key="3">
    <source>
        <dbReference type="Proteomes" id="UP000272117"/>
    </source>
</evidence>
<dbReference type="AlphaFoldDB" id="A0A3M9N1H0"/>
<feature type="compositionally biased region" description="Pro residues" evidence="1">
    <location>
        <begin position="119"/>
        <end position="130"/>
    </location>
</feature>
<dbReference type="Proteomes" id="UP000272117">
    <property type="component" value="Unassembled WGS sequence"/>
</dbReference>
<gene>
    <name evidence="2" type="ORF">EFB08_03820</name>
</gene>
<reference evidence="2 3" key="1">
    <citation type="submission" date="2018-11" db="EMBL/GenBank/DDBJ databases">
        <title>Rufibacter latericius sp. nov., isolated from water in Baiyang Lake.</title>
        <authorList>
            <person name="Yang Y."/>
        </authorList>
    </citation>
    <scope>NUCLEOTIDE SEQUENCE [LARGE SCALE GENOMIC DNA]</scope>
    <source>
        <strain evidence="2 3">R-22-1c-1</strain>
    </source>
</reference>
<feature type="compositionally biased region" description="Polar residues" evidence="1">
    <location>
        <begin position="33"/>
        <end position="72"/>
    </location>
</feature>
<evidence type="ECO:0000256" key="1">
    <source>
        <dbReference type="SAM" id="MobiDB-lite"/>
    </source>
</evidence>
<protein>
    <submittedName>
        <fullName evidence="2">Uncharacterized protein</fullName>
    </submittedName>
</protein>
<proteinExistence type="predicted"/>
<organism evidence="2 3">
    <name type="scientific">Rufibacter latericius</name>
    <dbReference type="NCBI Taxonomy" id="2487040"/>
    <lineage>
        <taxon>Bacteria</taxon>
        <taxon>Pseudomonadati</taxon>
        <taxon>Bacteroidota</taxon>
        <taxon>Cytophagia</taxon>
        <taxon>Cytophagales</taxon>
        <taxon>Hymenobacteraceae</taxon>
        <taxon>Rufibacter</taxon>
    </lineage>
</organism>
<accession>A0A3M9N1H0</accession>
<dbReference type="RefSeq" id="WP_123125544.1">
    <property type="nucleotide sequence ID" value="NZ_RJJD01000001.1"/>
</dbReference>
<name>A0A3M9N1H0_9BACT</name>
<dbReference type="EMBL" id="RJJD01000001">
    <property type="protein sequence ID" value="RNI31644.1"/>
    <property type="molecule type" value="Genomic_DNA"/>
</dbReference>
<dbReference type="OrthoDB" id="678557at2"/>